<dbReference type="KEGG" id="gfe:Gferi_07555"/>
<dbReference type="Gene3D" id="3.40.50.300">
    <property type="entry name" value="P-loop containing nucleotide triphosphate hydrolases"/>
    <property type="match status" value="1"/>
</dbReference>
<dbReference type="OrthoDB" id="9806285at2"/>
<reference evidence="6 7" key="1">
    <citation type="submission" date="2016-09" db="EMBL/GenBank/DDBJ databases">
        <title>Genomic analysis reveals versatility of anaerobic energy metabolism of Geosporobacter ferrireducens IRF9 of phylum Firmicutes.</title>
        <authorList>
            <person name="Kim S.-J."/>
        </authorList>
    </citation>
    <scope>NUCLEOTIDE SEQUENCE [LARGE SCALE GENOMIC DNA]</scope>
    <source>
        <strain evidence="6 7">IRF9</strain>
    </source>
</reference>
<dbReference type="InterPro" id="IPR017871">
    <property type="entry name" value="ABC_transporter-like_CS"/>
</dbReference>
<keyword evidence="4" id="KW-0067">ATP-binding</keyword>
<comment type="similarity">
    <text evidence="1">Belongs to the ABC transporter superfamily.</text>
</comment>
<dbReference type="Proteomes" id="UP000095743">
    <property type="component" value="Chromosome"/>
</dbReference>
<dbReference type="PROSITE" id="PS50893">
    <property type="entry name" value="ABC_TRANSPORTER_2"/>
    <property type="match status" value="1"/>
</dbReference>
<keyword evidence="2" id="KW-0813">Transport</keyword>
<organism evidence="6 7">
    <name type="scientific">Geosporobacter ferrireducens</name>
    <dbReference type="NCBI Taxonomy" id="1424294"/>
    <lineage>
        <taxon>Bacteria</taxon>
        <taxon>Bacillati</taxon>
        <taxon>Bacillota</taxon>
        <taxon>Clostridia</taxon>
        <taxon>Peptostreptococcales</taxon>
        <taxon>Thermotaleaceae</taxon>
        <taxon>Geosporobacter</taxon>
    </lineage>
</organism>
<dbReference type="RefSeq" id="WP_069975102.1">
    <property type="nucleotide sequence ID" value="NZ_CP017269.1"/>
</dbReference>
<accession>A0A1D8GEV1</accession>
<evidence type="ECO:0000256" key="1">
    <source>
        <dbReference type="ARBA" id="ARBA00005417"/>
    </source>
</evidence>
<dbReference type="InterPro" id="IPR003439">
    <property type="entry name" value="ABC_transporter-like_ATP-bd"/>
</dbReference>
<protein>
    <submittedName>
        <fullName evidence="6">ABC transporter</fullName>
    </submittedName>
</protein>
<dbReference type="AlphaFoldDB" id="A0A1D8GEV1"/>
<evidence type="ECO:0000256" key="3">
    <source>
        <dbReference type="ARBA" id="ARBA00022741"/>
    </source>
</evidence>
<dbReference type="GO" id="GO:0055085">
    <property type="term" value="P:transmembrane transport"/>
    <property type="evidence" value="ECO:0007669"/>
    <property type="project" value="UniProtKB-ARBA"/>
</dbReference>
<gene>
    <name evidence="6" type="ORF">Gferi_07555</name>
</gene>
<evidence type="ECO:0000256" key="2">
    <source>
        <dbReference type="ARBA" id="ARBA00022448"/>
    </source>
</evidence>
<dbReference type="InterPro" id="IPR027417">
    <property type="entry name" value="P-loop_NTPase"/>
</dbReference>
<evidence type="ECO:0000256" key="4">
    <source>
        <dbReference type="ARBA" id="ARBA00022840"/>
    </source>
</evidence>
<sequence>MESVLEVKKINKSYMGRNRKVHAVKNVSFEIYEGECVGLVGESGCGKSTIAKMISRLESVDSGEIFLNGKDIADASGKTLREVYKSIQMVFQNPVESFNPRLKFGESIMEGMINHGVSRGEAKVKAGEYLKICGLPKEFAGRYPHQVSGGECQRASIARAIAVEPRLLICDEVTSALDVTVQAQIVKLMKELKEEMKMAYLFISHDIALVQEVCDRVLVMYNGQVIEDGSTDEIIQNPQNEYTKRLIDSIFEIAW</sequence>
<proteinExistence type="inferred from homology"/>
<feature type="domain" description="ABC transporter" evidence="5">
    <location>
        <begin position="5"/>
        <end position="247"/>
    </location>
</feature>
<dbReference type="SMART" id="SM00382">
    <property type="entry name" value="AAA"/>
    <property type="match status" value="1"/>
</dbReference>
<dbReference type="InterPro" id="IPR050319">
    <property type="entry name" value="ABC_transp_ATP-bind"/>
</dbReference>
<keyword evidence="3" id="KW-0547">Nucleotide-binding</keyword>
<dbReference type="PROSITE" id="PS00211">
    <property type="entry name" value="ABC_TRANSPORTER_1"/>
    <property type="match status" value="1"/>
</dbReference>
<name>A0A1D8GEV1_9FIRM</name>
<dbReference type="EMBL" id="CP017269">
    <property type="protein sequence ID" value="AOT69439.1"/>
    <property type="molecule type" value="Genomic_DNA"/>
</dbReference>
<dbReference type="PANTHER" id="PTHR43776:SF7">
    <property type="entry name" value="D,D-DIPEPTIDE TRANSPORT ATP-BINDING PROTEIN DDPF-RELATED"/>
    <property type="match status" value="1"/>
</dbReference>
<dbReference type="FunFam" id="3.40.50.300:FF:000016">
    <property type="entry name" value="Oligopeptide ABC transporter ATP-binding component"/>
    <property type="match status" value="1"/>
</dbReference>
<evidence type="ECO:0000259" key="5">
    <source>
        <dbReference type="PROSITE" id="PS50893"/>
    </source>
</evidence>
<evidence type="ECO:0000313" key="7">
    <source>
        <dbReference type="Proteomes" id="UP000095743"/>
    </source>
</evidence>
<dbReference type="GO" id="GO:0016887">
    <property type="term" value="F:ATP hydrolysis activity"/>
    <property type="evidence" value="ECO:0007669"/>
    <property type="project" value="InterPro"/>
</dbReference>
<dbReference type="SUPFAM" id="SSF52540">
    <property type="entry name" value="P-loop containing nucleoside triphosphate hydrolases"/>
    <property type="match status" value="1"/>
</dbReference>
<dbReference type="STRING" id="1424294.Gferi_07555"/>
<dbReference type="Pfam" id="PF00005">
    <property type="entry name" value="ABC_tran"/>
    <property type="match status" value="1"/>
</dbReference>
<dbReference type="CDD" id="cd03257">
    <property type="entry name" value="ABC_NikE_OppD_transporters"/>
    <property type="match status" value="1"/>
</dbReference>
<dbReference type="GO" id="GO:0005524">
    <property type="term" value="F:ATP binding"/>
    <property type="evidence" value="ECO:0007669"/>
    <property type="project" value="UniProtKB-KW"/>
</dbReference>
<dbReference type="InterPro" id="IPR003593">
    <property type="entry name" value="AAA+_ATPase"/>
</dbReference>
<evidence type="ECO:0000313" key="6">
    <source>
        <dbReference type="EMBL" id="AOT69439.1"/>
    </source>
</evidence>
<dbReference type="PANTHER" id="PTHR43776">
    <property type="entry name" value="TRANSPORT ATP-BINDING PROTEIN"/>
    <property type="match status" value="1"/>
</dbReference>
<keyword evidence="7" id="KW-1185">Reference proteome</keyword>